<dbReference type="RefSeq" id="WP_149391222.1">
    <property type="nucleotide sequence ID" value="NZ_SMRS01000006.1"/>
</dbReference>
<evidence type="ECO:0000313" key="2">
    <source>
        <dbReference type="Proteomes" id="UP000325302"/>
    </source>
</evidence>
<dbReference type="NCBIfam" id="TIGR00661">
    <property type="entry name" value="MJ1255"/>
    <property type="match status" value="1"/>
</dbReference>
<sequence length="345" mass="38797">MRILYGVQATGNGHITRARVMQPALAAAGIEVDYLFSGRAEEAYFDMQPFAEYQTRKGFTLQSCAGKIQPWQTLKTLDLIEFWRDVRALDLSTYDYVLTDFEPISAWAARRQKVPCIGLAHQYALVHPIPGTEKAFWLAPAIRNFAPANILLGIHWQSFECGVLPPMIPALPTQPYTAQNFILVYLPFEALTEVCTWLAQCPEQRFRVYTSQSPIDAVENVEVRSLCRETFPQDLARCQGVICNTGFGLCSEAILLGKKLLTRPLSGQIEQESNAAVLEKMGRAQILHQFDLDSLRAWLRTENWPAAVYPRVADEVVAWLKAGAQESAESLAQRLWQATHLPVQV</sequence>
<dbReference type="SUPFAM" id="SSF53756">
    <property type="entry name" value="UDP-Glycosyltransferase/glycogen phosphorylase"/>
    <property type="match status" value="1"/>
</dbReference>
<dbReference type="AlphaFoldDB" id="A0A5A9W131"/>
<keyword evidence="2" id="KW-1185">Reference proteome</keyword>
<evidence type="ECO:0008006" key="3">
    <source>
        <dbReference type="Google" id="ProtNLM"/>
    </source>
</evidence>
<dbReference type="OrthoDB" id="9793805at2"/>
<organism evidence="1 2">
    <name type="scientific">Nitrincola tapanii</name>
    <dbReference type="NCBI Taxonomy" id="1708751"/>
    <lineage>
        <taxon>Bacteria</taxon>
        <taxon>Pseudomonadati</taxon>
        <taxon>Pseudomonadota</taxon>
        <taxon>Gammaproteobacteria</taxon>
        <taxon>Oceanospirillales</taxon>
        <taxon>Oceanospirillaceae</taxon>
        <taxon>Nitrincola</taxon>
    </lineage>
</organism>
<evidence type="ECO:0000313" key="1">
    <source>
        <dbReference type="EMBL" id="KAA0874490.1"/>
    </source>
</evidence>
<dbReference type="Gene3D" id="3.40.50.2000">
    <property type="entry name" value="Glycogen Phosphorylase B"/>
    <property type="match status" value="1"/>
</dbReference>
<gene>
    <name evidence="1" type="ORF">E1H14_09485</name>
</gene>
<comment type="caution">
    <text evidence="1">The sequence shown here is derived from an EMBL/GenBank/DDBJ whole genome shotgun (WGS) entry which is preliminary data.</text>
</comment>
<proteinExistence type="predicted"/>
<dbReference type="InterPro" id="IPR005262">
    <property type="entry name" value="MJ1255-like"/>
</dbReference>
<protein>
    <recommendedName>
        <fullName evidence="3">Glycosyltransferase</fullName>
    </recommendedName>
</protein>
<dbReference type="Pfam" id="PF13528">
    <property type="entry name" value="Glyco_trans_1_3"/>
    <property type="match status" value="2"/>
</dbReference>
<reference evidence="1 2" key="1">
    <citation type="submission" date="2019-03" db="EMBL/GenBank/DDBJ databases">
        <title>Nitrincola sp. nov. isolated from an Indian soda lake.</title>
        <authorList>
            <person name="Joshi A."/>
            <person name="Thite S.V."/>
            <person name="Joseph N."/>
            <person name="Dhotre D."/>
            <person name="Moorthy M."/>
            <person name="Shouche Y.S."/>
        </authorList>
    </citation>
    <scope>NUCLEOTIDE SEQUENCE [LARGE SCALE GENOMIC DNA]</scope>
    <source>
        <strain evidence="1 2">MEB193</strain>
    </source>
</reference>
<accession>A0A5A9W131</accession>
<dbReference type="Proteomes" id="UP000325302">
    <property type="component" value="Unassembled WGS sequence"/>
</dbReference>
<name>A0A5A9W131_9GAMM</name>
<dbReference type="EMBL" id="SMRS01000006">
    <property type="protein sequence ID" value="KAA0874490.1"/>
    <property type="molecule type" value="Genomic_DNA"/>
</dbReference>